<proteinExistence type="predicted"/>
<keyword evidence="2" id="KW-1185">Reference proteome</keyword>
<dbReference type="PROSITE" id="PS51257">
    <property type="entry name" value="PROKAR_LIPOPROTEIN"/>
    <property type="match status" value="1"/>
</dbReference>
<organism evidence="1 2">
    <name type="scientific">Methanorbis rubei</name>
    <dbReference type="NCBI Taxonomy" id="3028300"/>
    <lineage>
        <taxon>Archaea</taxon>
        <taxon>Methanobacteriati</taxon>
        <taxon>Methanobacteriota</taxon>
        <taxon>Stenosarchaea group</taxon>
        <taxon>Methanomicrobia</taxon>
        <taxon>Methanomicrobiales</taxon>
        <taxon>Methanocorpusculaceae</taxon>
        <taxon>Methanorbis</taxon>
    </lineage>
</organism>
<gene>
    <name evidence="1" type="ORF">McpCs1_03260</name>
</gene>
<name>A0AAE4MFG9_9EURY</name>
<accession>A0AAE4MFG9</accession>
<dbReference type="RefSeq" id="WP_338095491.1">
    <property type="nucleotide sequence ID" value="NZ_JAWDKB010000001.1"/>
</dbReference>
<evidence type="ECO:0000313" key="2">
    <source>
        <dbReference type="Proteomes" id="UP001283212"/>
    </source>
</evidence>
<reference evidence="1 2" key="1">
    <citation type="submission" date="2023-06" db="EMBL/GenBank/DDBJ databases">
        <title>Genome sequence of Methancorpusculaceae sp. Cs1.</title>
        <authorList>
            <person name="Protasov E."/>
            <person name="Platt K."/>
            <person name="Poehlein A."/>
            <person name="Daniel R."/>
            <person name="Brune A."/>
        </authorList>
    </citation>
    <scope>NUCLEOTIDE SEQUENCE [LARGE SCALE GENOMIC DNA]</scope>
    <source>
        <strain evidence="1 2">Cs1</strain>
    </source>
</reference>
<comment type="caution">
    <text evidence="1">The sequence shown here is derived from an EMBL/GenBank/DDBJ whole genome shotgun (WGS) entry which is preliminary data.</text>
</comment>
<protein>
    <submittedName>
        <fullName evidence="1">Uncharacterized protein</fullName>
    </submittedName>
</protein>
<dbReference type="Proteomes" id="UP001283212">
    <property type="component" value="Unassembled WGS sequence"/>
</dbReference>
<dbReference type="AlphaFoldDB" id="A0AAE4MFG9"/>
<sequence>MKKILLAAVLCAALALVFAAGCVSADPVVGNWETKPVLGVYVSVQFVNDGTGSIAFHTDLSPAAGTTMFTWEKTGDNTYKIMSSDKHLSAGTYTLSADGQTLTSESGLITLHKA</sequence>
<dbReference type="EMBL" id="JAWDKB010000001">
    <property type="protein sequence ID" value="MDV0442962.1"/>
    <property type="molecule type" value="Genomic_DNA"/>
</dbReference>
<evidence type="ECO:0000313" key="1">
    <source>
        <dbReference type="EMBL" id="MDV0442962.1"/>
    </source>
</evidence>